<dbReference type="Pfam" id="PF12680">
    <property type="entry name" value="SnoaL_2"/>
    <property type="match status" value="1"/>
</dbReference>
<organism evidence="2 3">
    <name type="scientific">Pseudonocardia eucalypti</name>
    <dbReference type="NCBI Taxonomy" id="648755"/>
    <lineage>
        <taxon>Bacteria</taxon>
        <taxon>Bacillati</taxon>
        <taxon>Actinomycetota</taxon>
        <taxon>Actinomycetes</taxon>
        <taxon>Pseudonocardiales</taxon>
        <taxon>Pseudonocardiaceae</taxon>
        <taxon>Pseudonocardia</taxon>
    </lineage>
</organism>
<reference evidence="3" key="1">
    <citation type="journal article" date="2019" name="Int. J. Syst. Evol. Microbiol.">
        <title>The Global Catalogue of Microorganisms (GCM) 10K type strain sequencing project: providing services to taxonomists for standard genome sequencing and annotation.</title>
        <authorList>
            <consortium name="The Broad Institute Genomics Platform"/>
            <consortium name="The Broad Institute Genome Sequencing Center for Infectious Disease"/>
            <person name="Wu L."/>
            <person name="Ma J."/>
        </authorList>
    </citation>
    <scope>NUCLEOTIDE SEQUENCE [LARGE SCALE GENOMIC DNA]</scope>
    <source>
        <strain evidence="3">JCM 18303</strain>
    </source>
</reference>
<dbReference type="Gene3D" id="3.10.450.50">
    <property type="match status" value="2"/>
</dbReference>
<sequence length="267" mass="29524">MTDIEQLVNRYVAVWNEPDPGVREKEVAALWAPDAVQYLEERTFSGQAELTVRVAEAYEQFVRDGGFEFRCAGDAVGHHDLVRFSVYMVPAAGGPVAWTGFIVLRLDGAGQVLADHQFAEAPAPAVATGANPGTRAAVEEFLRRIGGPDVDRLVELYAPEVDWSVSWPVAEHPLVDWIRPRATRAEVADHFRVFRSVCPPDKGRVRVDRMLFDGDNAVLFGRSDQLVARTGRRFDMAFALHLTVSGGLITRYHVYEDSLAVVEAFGG</sequence>
<keyword evidence="3" id="KW-1185">Reference proteome</keyword>
<evidence type="ECO:0000259" key="1">
    <source>
        <dbReference type="Pfam" id="PF12680"/>
    </source>
</evidence>
<accession>A0ABP9R983</accession>
<dbReference type="EMBL" id="BAABJP010000056">
    <property type="protein sequence ID" value="GAA5173341.1"/>
    <property type="molecule type" value="Genomic_DNA"/>
</dbReference>
<comment type="caution">
    <text evidence="2">The sequence shown here is derived from an EMBL/GenBank/DDBJ whole genome shotgun (WGS) entry which is preliminary data.</text>
</comment>
<dbReference type="SUPFAM" id="SSF54427">
    <property type="entry name" value="NTF2-like"/>
    <property type="match status" value="2"/>
</dbReference>
<dbReference type="InterPro" id="IPR037401">
    <property type="entry name" value="SnoaL-like"/>
</dbReference>
<proteinExistence type="predicted"/>
<gene>
    <name evidence="2" type="ORF">GCM10023321_74590</name>
</gene>
<feature type="domain" description="SnoaL-like" evidence="1">
    <location>
        <begin position="138"/>
        <end position="252"/>
    </location>
</feature>
<dbReference type="RefSeq" id="WP_185066313.1">
    <property type="nucleotide sequence ID" value="NZ_BAABJP010000056.1"/>
</dbReference>
<dbReference type="InterPro" id="IPR032710">
    <property type="entry name" value="NTF2-like_dom_sf"/>
</dbReference>
<dbReference type="Proteomes" id="UP001428817">
    <property type="component" value="Unassembled WGS sequence"/>
</dbReference>
<evidence type="ECO:0000313" key="2">
    <source>
        <dbReference type="EMBL" id="GAA5173341.1"/>
    </source>
</evidence>
<evidence type="ECO:0000313" key="3">
    <source>
        <dbReference type="Proteomes" id="UP001428817"/>
    </source>
</evidence>
<name>A0ABP9R983_9PSEU</name>
<protein>
    <recommendedName>
        <fullName evidence="1">SnoaL-like domain-containing protein</fullName>
    </recommendedName>
</protein>